<keyword evidence="4" id="KW-0238">DNA-binding</keyword>
<dbReference type="Pfam" id="PF04542">
    <property type="entry name" value="Sigma70_r2"/>
    <property type="match status" value="1"/>
</dbReference>
<evidence type="ECO:0000313" key="10">
    <source>
        <dbReference type="Proteomes" id="UP001596220"/>
    </source>
</evidence>
<dbReference type="Pfam" id="PF08281">
    <property type="entry name" value="Sigma70_r4_2"/>
    <property type="match status" value="1"/>
</dbReference>
<feature type="compositionally biased region" description="Polar residues" evidence="6">
    <location>
        <begin position="192"/>
        <end position="203"/>
    </location>
</feature>
<dbReference type="SUPFAM" id="SSF88659">
    <property type="entry name" value="Sigma3 and sigma4 domains of RNA polymerase sigma factors"/>
    <property type="match status" value="1"/>
</dbReference>
<dbReference type="NCBIfam" id="TIGR02937">
    <property type="entry name" value="sigma70-ECF"/>
    <property type="match status" value="1"/>
</dbReference>
<dbReference type="PANTHER" id="PTHR43133:SF52">
    <property type="entry name" value="ECF RNA POLYMERASE SIGMA FACTOR SIGL"/>
    <property type="match status" value="1"/>
</dbReference>
<dbReference type="Proteomes" id="UP001596220">
    <property type="component" value="Unassembled WGS sequence"/>
</dbReference>
<evidence type="ECO:0000313" key="9">
    <source>
        <dbReference type="EMBL" id="MFC6089713.1"/>
    </source>
</evidence>
<evidence type="ECO:0000256" key="6">
    <source>
        <dbReference type="SAM" id="MobiDB-lite"/>
    </source>
</evidence>
<accession>A0ABW1P2B9</accession>
<dbReference type="InterPro" id="IPR036388">
    <property type="entry name" value="WH-like_DNA-bd_sf"/>
</dbReference>
<evidence type="ECO:0000256" key="1">
    <source>
        <dbReference type="ARBA" id="ARBA00010641"/>
    </source>
</evidence>
<name>A0ABW1P2B9_9PSEU</name>
<evidence type="ECO:0000256" key="2">
    <source>
        <dbReference type="ARBA" id="ARBA00023015"/>
    </source>
</evidence>
<evidence type="ECO:0000259" key="7">
    <source>
        <dbReference type="Pfam" id="PF04542"/>
    </source>
</evidence>
<dbReference type="InterPro" id="IPR007627">
    <property type="entry name" value="RNA_pol_sigma70_r2"/>
</dbReference>
<proteinExistence type="inferred from homology"/>
<dbReference type="CDD" id="cd06171">
    <property type="entry name" value="Sigma70_r4"/>
    <property type="match status" value="1"/>
</dbReference>
<keyword evidence="3" id="KW-0731">Sigma factor</keyword>
<comment type="similarity">
    <text evidence="1">Belongs to the sigma-70 factor family. ECF subfamily.</text>
</comment>
<keyword evidence="10" id="KW-1185">Reference proteome</keyword>
<keyword evidence="5" id="KW-0804">Transcription</keyword>
<dbReference type="Gene3D" id="1.10.10.10">
    <property type="entry name" value="Winged helix-like DNA-binding domain superfamily/Winged helix DNA-binding domain"/>
    <property type="match status" value="1"/>
</dbReference>
<dbReference type="SUPFAM" id="SSF88946">
    <property type="entry name" value="Sigma2 domain of RNA polymerase sigma factors"/>
    <property type="match status" value="1"/>
</dbReference>
<comment type="caution">
    <text evidence="9">The sequence shown here is derived from an EMBL/GenBank/DDBJ whole genome shotgun (WGS) entry which is preliminary data.</text>
</comment>
<evidence type="ECO:0000256" key="3">
    <source>
        <dbReference type="ARBA" id="ARBA00023082"/>
    </source>
</evidence>
<feature type="domain" description="RNA polymerase sigma factor 70 region 4 type 2" evidence="8">
    <location>
        <begin position="110"/>
        <end position="157"/>
    </location>
</feature>
<reference evidence="10" key="1">
    <citation type="journal article" date="2019" name="Int. J. Syst. Evol. Microbiol.">
        <title>The Global Catalogue of Microorganisms (GCM) 10K type strain sequencing project: providing services to taxonomists for standard genome sequencing and annotation.</title>
        <authorList>
            <consortium name="The Broad Institute Genomics Platform"/>
            <consortium name="The Broad Institute Genome Sequencing Center for Infectious Disease"/>
            <person name="Wu L."/>
            <person name="Ma J."/>
        </authorList>
    </citation>
    <scope>NUCLEOTIDE SEQUENCE [LARGE SCALE GENOMIC DNA]</scope>
    <source>
        <strain evidence="10">CGMCC 4.7246</strain>
    </source>
</reference>
<feature type="domain" description="RNA polymerase sigma-70 region 2" evidence="7">
    <location>
        <begin position="16"/>
        <end position="81"/>
    </location>
</feature>
<organism evidence="9 10">
    <name type="scientific">Saccharothrix lopnurensis</name>
    <dbReference type="NCBI Taxonomy" id="1670621"/>
    <lineage>
        <taxon>Bacteria</taxon>
        <taxon>Bacillati</taxon>
        <taxon>Actinomycetota</taxon>
        <taxon>Actinomycetes</taxon>
        <taxon>Pseudonocardiales</taxon>
        <taxon>Pseudonocardiaceae</taxon>
        <taxon>Saccharothrix</taxon>
    </lineage>
</organism>
<dbReference type="InterPro" id="IPR039425">
    <property type="entry name" value="RNA_pol_sigma-70-like"/>
</dbReference>
<dbReference type="InterPro" id="IPR013249">
    <property type="entry name" value="RNA_pol_sigma70_r4_t2"/>
</dbReference>
<dbReference type="InterPro" id="IPR014284">
    <property type="entry name" value="RNA_pol_sigma-70_dom"/>
</dbReference>
<dbReference type="PANTHER" id="PTHR43133">
    <property type="entry name" value="RNA POLYMERASE ECF-TYPE SIGMA FACTO"/>
    <property type="match status" value="1"/>
</dbReference>
<keyword evidence="2" id="KW-0805">Transcription regulation</keyword>
<dbReference type="EMBL" id="JBHSQO010000008">
    <property type="protein sequence ID" value="MFC6089713.1"/>
    <property type="molecule type" value="Genomic_DNA"/>
</dbReference>
<protein>
    <submittedName>
        <fullName evidence="9">Sigma-70 family RNA polymerase sigma factor</fullName>
    </submittedName>
</protein>
<feature type="region of interest" description="Disordered" evidence="6">
    <location>
        <begin position="174"/>
        <end position="203"/>
    </location>
</feature>
<dbReference type="InterPro" id="IPR013325">
    <property type="entry name" value="RNA_pol_sigma_r2"/>
</dbReference>
<dbReference type="InterPro" id="IPR013324">
    <property type="entry name" value="RNA_pol_sigma_r3/r4-like"/>
</dbReference>
<dbReference type="RefSeq" id="WP_380635080.1">
    <property type="nucleotide sequence ID" value="NZ_JBHSQO010000008.1"/>
</dbReference>
<evidence type="ECO:0000259" key="8">
    <source>
        <dbReference type="Pfam" id="PF08281"/>
    </source>
</evidence>
<sequence>MTTDVAADQFTRSVFLEHGEVVLAYAKRLTGDHHAAEDVVQEAMIRTWRHADRLIAEGGSVRRWLMTVARNIVYDQSRARQGRPVEVDDARSTAAVTDDHADRVVTDLVVGEALRGLPDDLRRVLERLYLWGDSVAEAASELDIPPGTVKSRTHRAMGVLRRRLPQHGVPTCPRGRWARTPTDPEERDQAAFTETSSSTNEVW</sequence>
<evidence type="ECO:0000256" key="4">
    <source>
        <dbReference type="ARBA" id="ARBA00023125"/>
    </source>
</evidence>
<evidence type="ECO:0000256" key="5">
    <source>
        <dbReference type="ARBA" id="ARBA00023163"/>
    </source>
</evidence>
<gene>
    <name evidence="9" type="ORF">ACFP3R_10560</name>
</gene>
<dbReference type="Gene3D" id="1.10.1740.10">
    <property type="match status" value="1"/>
</dbReference>